<dbReference type="InterPro" id="IPR036397">
    <property type="entry name" value="RNaseH_sf"/>
</dbReference>
<feature type="domain" description="Piwi" evidence="3">
    <location>
        <begin position="432"/>
        <end position="717"/>
    </location>
</feature>
<dbReference type="Proteomes" id="UP000618445">
    <property type="component" value="Unassembled WGS sequence"/>
</dbReference>
<comment type="caution">
    <text evidence="4">The sequence shown here is derived from an EMBL/GenBank/DDBJ whole genome shotgun (WGS) entry which is preliminary data.</text>
</comment>
<comment type="similarity">
    <text evidence="1">Belongs to the argonaute family. Long pAgo subfamily.</text>
</comment>
<dbReference type="SMART" id="SM00950">
    <property type="entry name" value="Piwi"/>
    <property type="match status" value="1"/>
</dbReference>
<dbReference type="Gene3D" id="3.40.50.2300">
    <property type="match status" value="1"/>
</dbReference>
<dbReference type="Gene3D" id="3.30.420.10">
    <property type="entry name" value="Ribonuclease H-like superfamily/Ribonuclease H"/>
    <property type="match status" value="1"/>
</dbReference>
<dbReference type="PROSITE" id="PS50822">
    <property type="entry name" value="PIWI"/>
    <property type="match status" value="1"/>
</dbReference>
<organism evidence="4 5">
    <name type="scientific">Phormidium tenue FACHB-1050</name>
    <dbReference type="NCBI Taxonomy" id="2692857"/>
    <lineage>
        <taxon>Bacteria</taxon>
        <taxon>Bacillati</taxon>
        <taxon>Cyanobacteriota</taxon>
        <taxon>Cyanophyceae</taxon>
        <taxon>Oscillatoriophycideae</taxon>
        <taxon>Oscillatoriales</taxon>
        <taxon>Oscillatoriaceae</taxon>
        <taxon>Phormidium</taxon>
    </lineage>
</organism>
<dbReference type="SUPFAM" id="SSF53098">
    <property type="entry name" value="Ribonuclease H-like"/>
    <property type="match status" value="1"/>
</dbReference>
<dbReference type="InterPro" id="IPR003165">
    <property type="entry name" value="Piwi"/>
</dbReference>
<dbReference type="RefSeq" id="WP_190575389.1">
    <property type="nucleotide sequence ID" value="NZ_CAWPQU010000001.1"/>
</dbReference>
<evidence type="ECO:0000313" key="4">
    <source>
        <dbReference type="EMBL" id="MBD2315366.1"/>
    </source>
</evidence>
<reference evidence="4 5" key="1">
    <citation type="journal article" date="2020" name="ISME J.">
        <title>Comparative genomics reveals insights into cyanobacterial evolution and habitat adaptation.</title>
        <authorList>
            <person name="Chen M.Y."/>
            <person name="Teng W.K."/>
            <person name="Zhao L."/>
            <person name="Hu C.X."/>
            <person name="Zhou Y.K."/>
            <person name="Han B.P."/>
            <person name="Song L.R."/>
            <person name="Shu W.S."/>
        </authorList>
    </citation>
    <scope>NUCLEOTIDE SEQUENCE [LARGE SCALE GENOMIC DNA]</scope>
    <source>
        <strain evidence="4 5">FACHB-1050</strain>
    </source>
</reference>
<dbReference type="Pfam" id="PF02171">
    <property type="entry name" value="Piwi"/>
    <property type="match status" value="1"/>
</dbReference>
<gene>
    <name evidence="4" type="ORF">H6G05_00705</name>
</gene>
<evidence type="ECO:0000256" key="2">
    <source>
        <dbReference type="ARBA" id="ARBA00035032"/>
    </source>
</evidence>
<evidence type="ECO:0000259" key="3">
    <source>
        <dbReference type="PROSITE" id="PS50822"/>
    </source>
</evidence>
<sequence length="729" mass="82662">MSVLKLDLKNINQMHTFTEVFPVNISVLPRLFAYRLTMGNSDTSEIGWKLTYRLKVEFGGHWIWSSERIITDKLLSESEIMTILESLWQEQVNTFRNLQRITFDEDFETAPQIQADFVANGLFPDIDREIKSILSIRDHDLGKVKIERTYRTRGWVVNGKASVSISIESKQTYKQDLKTYLAQISDPNKLVGLMVSDKNSDFKGEVLSITGQLSEHRNRLISLTKKSETKSSISKASDDELVVSVGISRYDYLVSSLRIIVRSGDYNRFGIDSKKALNILKIEPKLRSELVKLISEIAKKKDLIKSAYASSRQQALFLDSEKLSFSSNLCFGNSQIGRHEDMLSNLQKYGVYKRADKFSEDKPIRIAIIKGQNTEDLGIKSEDSNKFCPALKRELNKFKFKCEYIGLKTIQEDSRVRIEEAINILQEKQPDIILAFFDDDSDDEGSAYYEFKSIAVGRGIPSQYIERSTTSNTFALGNIALGILGKTGNTPFTLAQPLPYADLVIGLDVARQKKQNLVGSVNATAIARIYFNNGDLMRYRIHDAPLEGETIPANVLQSLFPINEFQGKRVVIHRDGLFRGNEKEILRSWAKQIGAEFYLVEVVKEAVPRIYSLQESEYFDKETQETKIKKEVVQPCKGDAFKLSDTKAFLVSSLPPFKNSTPQPLQIRTESPFTIEKAIHSVLSLTLLHYGSLRGTRSPVSIHFSDKIGYLALKGIKPKDLEGSIPYWL</sequence>
<dbReference type="EMBL" id="JACJQY010000001">
    <property type="protein sequence ID" value="MBD2315366.1"/>
    <property type="molecule type" value="Genomic_DNA"/>
</dbReference>
<keyword evidence="5" id="KW-1185">Reference proteome</keyword>
<name>A0ABR8C4Y2_9CYAN</name>
<evidence type="ECO:0000313" key="5">
    <source>
        <dbReference type="Proteomes" id="UP000618445"/>
    </source>
</evidence>
<evidence type="ECO:0000256" key="1">
    <source>
        <dbReference type="ARBA" id="ARBA00035012"/>
    </source>
</evidence>
<proteinExistence type="inferred from homology"/>
<accession>A0ABR8C4Y2</accession>
<dbReference type="InterPro" id="IPR012337">
    <property type="entry name" value="RNaseH-like_sf"/>
</dbReference>
<protein>
    <recommendedName>
        <fullName evidence="2">Protein argonaute</fullName>
    </recommendedName>
</protein>